<sequence length="378" mass="42342">MPATAFSVRFARELDVDQLAMLMTGLQPTSERDGAELLSTFGDSIRSDVQCSSCGKFGARVVRSSRSPRGSRAVLRQAHFRFVDPNGGNAHHPFCEFYSDDEDRSAQASLLDFGSEKSTETRAVRLLVCKGIEQGLFDQRRVREMRQWFFDLKSASRFTLTTSPEAISWTRALHRHPSYQRWIFHPAQAEMPAFNWKAAAKSQFTEDHQHLFALIRGVPMDDAVCRQAGGLLRKHYQREVFDPTVLQRYYDAAVSLAAFVAVNGGIDIGRVRPESFRLKGAPVALLALCALVLFVSNWDMNAAIAAFARLLLAPVPSDLTLGNVIGLNPFHEYAAWRVLILSAQVAAKSPGELDYDRQLAATEAALREQHRQWKKQQS</sequence>
<gene>
    <name evidence="1" type="ORF">E4K64_33565</name>
</gene>
<comment type="caution">
    <text evidence="1">The sequence shown here is derived from an EMBL/GenBank/DDBJ whole genome shotgun (WGS) entry which is preliminary data.</text>
</comment>
<name>A0A4Y9NNG4_9BRAD</name>
<dbReference type="EMBL" id="SPQS01000028">
    <property type="protein sequence ID" value="TFV69304.1"/>
    <property type="molecule type" value="Genomic_DNA"/>
</dbReference>
<dbReference type="Proteomes" id="UP000297700">
    <property type="component" value="Unassembled WGS sequence"/>
</dbReference>
<protein>
    <submittedName>
        <fullName evidence="1">Uncharacterized protein</fullName>
    </submittedName>
</protein>
<reference evidence="1 2" key="1">
    <citation type="submission" date="2019-03" db="EMBL/GenBank/DDBJ databases">
        <title>Bradyrhizobium strains diversity.</title>
        <authorList>
            <person name="Urquiaga M.C.O."/>
            <person name="Hungria M."/>
            <person name="Delamuta J.R.M."/>
            <person name="Klepa M.S."/>
        </authorList>
    </citation>
    <scope>NUCLEOTIDE SEQUENCE [LARGE SCALE GENOMIC DNA]</scope>
    <source>
        <strain evidence="1 2">CNPSo 3426</strain>
    </source>
</reference>
<organism evidence="1 2">
    <name type="scientific">Bradyrhizobium frederickii</name>
    <dbReference type="NCBI Taxonomy" id="2560054"/>
    <lineage>
        <taxon>Bacteria</taxon>
        <taxon>Pseudomonadati</taxon>
        <taxon>Pseudomonadota</taxon>
        <taxon>Alphaproteobacteria</taxon>
        <taxon>Hyphomicrobiales</taxon>
        <taxon>Nitrobacteraceae</taxon>
        <taxon>Bradyrhizobium</taxon>
    </lineage>
</organism>
<evidence type="ECO:0000313" key="2">
    <source>
        <dbReference type="Proteomes" id="UP000297700"/>
    </source>
</evidence>
<proteinExistence type="predicted"/>
<accession>A0A4Y9NNG4</accession>
<evidence type="ECO:0000313" key="1">
    <source>
        <dbReference type="EMBL" id="TFV69304.1"/>
    </source>
</evidence>
<dbReference type="AlphaFoldDB" id="A0A4Y9NNG4"/>